<evidence type="ECO:0008006" key="3">
    <source>
        <dbReference type="Google" id="ProtNLM"/>
    </source>
</evidence>
<dbReference type="AlphaFoldDB" id="A0A174H9D8"/>
<accession>A0A174H9D8</accession>
<reference evidence="1 2" key="1">
    <citation type="submission" date="2015-09" db="EMBL/GenBank/DDBJ databases">
        <authorList>
            <consortium name="Pathogen Informatics"/>
        </authorList>
    </citation>
    <scope>NUCLEOTIDE SEQUENCE [LARGE SCALE GENOMIC DNA]</scope>
    <source>
        <strain evidence="1 2">2789STDY5608850</strain>
    </source>
</reference>
<dbReference type="RefSeq" id="WP_055657312.1">
    <property type="nucleotide sequence ID" value="NZ_CABIXC010000010.1"/>
</dbReference>
<organism evidence="1 2">
    <name type="scientific">Hungatella hathewayi</name>
    <dbReference type="NCBI Taxonomy" id="154046"/>
    <lineage>
        <taxon>Bacteria</taxon>
        <taxon>Bacillati</taxon>
        <taxon>Bacillota</taxon>
        <taxon>Clostridia</taxon>
        <taxon>Lachnospirales</taxon>
        <taxon>Lachnospiraceae</taxon>
        <taxon>Hungatella</taxon>
    </lineage>
</organism>
<evidence type="ECO:0000313" key="2">
    <source>
        <dbReference type="Proteomes" id="UP000095651"/>
    </source>
</evidence>
<dbReference type="EMBL" id="CYZE01000010">
    <property type="protein sequence ID" value="CUO69828.1"/>
    <property type="molecule type" value="Genomic_DNA"/>
</dbReference>
<evidence type="ECO:0000313" key="1">
    <source>
        <dbReference type="EMBL" id="CUO69828.1"/>
    </source>
</evidence>
<gene>
    <name evidence="1" type="ORF">ERS852407_03639</name>
</gene>
<name>A0A174H9D8_9FIRM</name>
<dbReference type="Proteomes" id="UP000095651">
    <property type="component" value="Unassembled WGS sequence"/>
</dbReference>
<protein>
    <recommendedName>
        <fullName evidence="3">Cupin domain-containing protein</fullName>
    </recommendedName>
</protein>
<proteinExistence type="predicted"/>
<sequence>MKTSYEKNYYVVKAEEVKVNYDASGFTKTELLAGVYDGGIKSYKCFLKSGAKVSPELYADKTVVIFFGKGNGELEDCDGVHNITELAFYVPYMNHVKYEIRAKEDMEFIFNVVEMNQWDIEEFNRWHIRLPYFRLHSECVQYIQDCKGANTEARMILCTGWVGRIILGTTRANGEGTIEKGHPSVHQWNYCVGNSDFSMSVGYKERNEMETINHKAGDWSFIPAGADHDLVSEPGKEVFYVWFEHFTDEEKFKEEE</sequence>